<gene>
    <name evidence="11 13" type="primary">nadD</name>
    <name evidence="13" type="ORF">KOR42_38780</name>
</gene>
<keyword evidence="8 11" id="KW-0067">ATP-binding</keyword>
<dbReference type="GO" id="GO:0004515">
    <property type="term" value="F:nicotinate-nucleotide adenylyltransferase activity"/>
    <property type="evidence" value="ECO:0007669"/>
    <property type="project" value="UniProtKB-UniRule"/>
</dbReference>
<dbReference type="InterPro" id="IPR014729">
    <property type="entry name" value="Rossmann-like_a/b/a_fold"/>
</dbReference>
<feature type="domain" description="Cytidyltransferase-like" evidence="12">
    <location>
        <begin position="18"/>
        <end position="179"/>
    </location>
</feature>
<dbReference type="NCBIfam" id="TIGR00482">
    <property type="entry name" value="nicotinate (nicotinamide) nucleotide adenylyltransferase"/>
    <property type="match status" value="1"/>
</dbReference>
<dbReference type="PANTHER" id="PTHR39321:SF3">
    <property type="entry name" value="PHOSPHOPANTETHEINE ADENYLYLTRANSFERASE"/>
    <property type="match status" value="1"/>
</dbReference>
<evidence type="ECO:0000256" key="7">
    <source>
        <dbReference type="ARBA" id="ARBA00022741"/>
    </source>
</evidence>
<dbReference type="EMBL" id="SIHI01000018">
    <property type="protein sequence ID" value="TWT49806.1"/>
    <property type="molecule type" value="Genomic_DNA"/>
</dbReference>
<name>A0A5C5WG11_9PLAN</name>
<dbReference type="Proteomes" id="UP000317243">
    <property type="component" value="Unassembled WGS sequence"/>
</dbReference>
<comment type="catalytic activity">
    <reaction evidence="10 11">
        <text>nicotinate beta-D-ribonucleotide + ATP + H(+) = deamido-NAD(+) + diphosphate</text>
        <dbReference type="Rhea" id="RHEA:22860"/>
        <dbReference type="ChEBI" id="CHEBI:15378"/>
        <dbReference type="ChEBI" id="CHEBI:30616"/>
        <dbReference type="ChEBI" id="CHEBI:33019"/>
        <dbReference type="ChEBI" id="CHEBI:57502"/>
        <dbReference type="ChEBI" id="CHEBI:58437"/>
        <dbReference type="EC" id="2.7.7.18"/>
    </reaction>
</comment>
<evidence type="ECO:0000256" key="9">
    <source>
        <dbReference type="ARBA" id="ARBA00023027"/>
    </source>
</evidence>
<evidence type="ECO:0000256" key="3">
    <source>
        <dbReference type="ARBA" id="ARBA00009014"/>
    </source>
</evidence>
<dbReference type="PANTHER" id="PTHR39321">
    <property type="entry name" value="NICOTINATE-NUCLEOTIDE ADENYLYLTRANSFERASE-RELATED"/>
    <property type="match status" value="1"/>
</dbReference>
<dbReference type="SUPFAM" id="SSF52374">
    <property type="entry name" value="Nucleotidylyl transferase"/>
    <property type="match status" value="1"/>
</dbReference>
<evidence type="ECO:0000313" key="13">
    <source>
        <dbReference type="EMBL" id="TWT49806.1"/>
    </source>
</evidence>
<keyword evidence="4 11" id="KW-0662">Pyridine nucleotide biosynthesis</keyword>
<keyword evidence="7 11" id="KW-0547">Nucleotide-binding</keyword>
<evidence type="ECO:0000256" key="4">
    <source>
        <dbReference type="ARBA" id="ARBA00022642"/>
    </source>
</evidence>
<dbReference type="InterPro" id="IPR005248">
    <property type="entry name" value="NadD/NMNAT"/>
</dbReference>
<evidence type="ECO:0000256" key="6">
    <source>
        <dbReference type="ARBA" id="ARBA00022695"/>
    </source>
</evidence>
<evidence type="ECO:0000256" key="10">
    <source>
        <dbReference type="ARBA" id="ARBA00048721"/>
    </source>
</evidence>
<proteinExistence type="inferred from homology"/>
<dbReference type="EC" id="2.7.7.18" evidence="11"/>
<dbReference type="GO" id="GO:0005524">
    <property type="term" value="F:ATP binding"/>
    <property type="evidence" value="ECO:0007669"/>
    <property type="project" value="UniProtKB-KW"/>
</dbReference>
<comment type="pathway">
    <text evidence="2 11">Cofactor biosynthesis; NAD(+) biosynthesis; deamido-NAD(+) from nicotinate D-ribonucleotide: step 1/1.</text>
</comment>
<dbReference type="AlphaFoldDB" id="A0A5C5WG11"/>
<comment type="function">
    <text evidence="1 11">Catalyzes the reversible adenylation of nicotinate mononucleotide (NaMN) to nicotinic acid adenine dinucleotide (NaAD).</text>
</comment>
<comment type="similarity">
    <text evidence="3 11">Belongs to the NadD family.</text>
</comment>
<dbReference type="HAMAP" id="MF_00244">
    <property type="entry name" value="NaMN_adenylyltr"/>
    <property type="match status" value="1"/>
</dbReference>
<evidence type="ECO:0000313" key="14">
    <source>
        <dbReference type="Proteomes" id="UP000317243"/>
    </source>
</evidence>
<dbReference type="NCBIfam" id="TIGR00125">
    <property type="entry name" value="cyt_tran_rel"/>
    <property type="match status" value="1"/>
</dbReference>
<protein>
    <recommendedName>
        <fullName evidence="11">Probable nicotinate-nucleotide adenylyltransferase</fullName>
        <ecNumber evidence="11">2.7.7.18</ecNumber>
    </recommendedName>
    <alternativeName>
        <fullName evidence="11">Deamido-NAD(+) diphosphorylase</fullName>
    </alternativeName>
    <alternativeName>
        <fullName evidence="11">Deamido-NAD(+) pyrophosphorylase</fullName>
    </alternativeName>
    <alternativeName>
        <fullName evidence="11">Nicotinate mononucleotide adenylyltransferase</fullName>
        <shortName evidence="11">NaMN adenylyltransferase</shortName>
    </alternativeName>
</protein>
<dbReference type="CDD" id="cd02165">
    <property type="entry name" value="NMNAT"/>
    <property type="match status" value="1"/>
</dbReference>
<evidence type="ECO:0000256" key="11">
    <source>
        <dbReference type="HAMAP-Rule" id="MF_00244"/>
    </source>
</evidence>
<dbReference type="Gene3D" id="3.40.50.620">
    <property type="entry name" value="HUPs"/>
    <property type="match status" value="1"/>
</dbReference>
<sequence length="212" mass="23836">MLQFGTELLGGERMRIGIYGGTFDPVHLGHLILAETVRESLSLDEVRFVPAFVNPHKQGRPVTPPKLRLEMLRFALVGNAGLRLSEIEIKRKGPSYTYETLEAITAEHPEAELFLVVGADSLDDFPKWRKPERILELATLVAVNRGREDPVIPPTVDQERVLLTSMPAIDISASEIRKRTQDGQSIRYLTPRAVELFIQANQLYLEPETEAP</sequence>
<organism evidence="13 14">
    <name type="scientific">Thalassoglobus neptunius</name>
    <dbReference type="NCBI Taxonomy" id="1938619"/>
    <lineage>
        <taxon>Bacteria</taxon>
        <taxon>Pseudomonadati</taxon>
        <taxon>Planctomycetota</taxon>
        <taxon>Planctomycetia</taxon>
        <taxon>Planctomycetales</taxon>
        <taxon>Planctomycetaceae</taxon>
        <taxon>Thalassoglobus</taxon>
    </lineage>
</organism>
<comment type="caution">
    <text evidence="13">The sequence shown here is derived from an EMBL/GenBank/DDBJ whole genome shotgun (WGS) entry which is preliminary data.</text>
</comment>
<accession>A0A5C5WG11</accession>
<dbReference type="UniPathway" id="UPA00253">
    <property type="reaction ID" value="UER00332"/>
</dbReference>
<evidence type="ECO:0000259" key="12">
    <source>
        <dbReference type="Pfam" id="PF01467"/>
    </source>
</evidence>
<dbReference type="NCBIfam" id="NF000840">
    <property type="entry name" value="PRK00071.1-3"/>
    <property type="match status" value="1"/>
</dbReference>
<dbReference type="InterPro" id="IPR004821">
    <property type="entry name" value="Cyt_trans-like"/>
</dbReference>
<evidence type="ECO:0000256" key="8">
    <source>
        <dbReference type="ARBA" id="ARBA00022840"/>
    </source>
</evidence>
<keyword evidence="9 11" id="KW-0520">NAD</keyword>
<evidence type="ECO:0000256" key="5">
    <source>
        <dbReference type="ARBA" id="ARBA00022679"/>
    </source>
</evidence>
<keyword evidence="6 11" id="KW-0548">Nucleotidyltransferase</keyword>
<keyword evidence="5 11" id="KW-0808">Transferase</keyword>
<evidence type="ECO:0000256" key="2">
    <source>
        <dbReference type="ARBA" id="ARBA00005019"/>
    </source>
</evidence>
<dbReference type="Pfam" id="PF01467">
    <property type="entry name" value="CTP_transf_like"/>
    <property type="match status" value="1"/>
</dbReference>
<reference evidence="13 14" key="1">
    <citation type="submission" date="2019-02" db="EMBL/GenBank/DDBJ databases">
        <title>Deep-cultivation of Planctomycetes and their phenomic and genomic characterization uncovers novel biology.</title>
        <authorList>
            <person name="Wiegand S."/>
            <person name="Jogler M."/>
            <person name="Boedeker C."/>
            <person name="Pinto D."/>
            <person name="Vollmers J."/>
            <person name="Rivas-Marin E."/>
            <person name="Kohn T."/>
            <person name="Peeters S.H."/>
            <person name="Heuer A."/>
            <person name="Rast P."/>
            <person name="Oberbeckmann S."/>
            <person name="Bunk B."/>
            <person name="Jeske O."/>
            <person name="Meyerdierks A."/>
            <person name="Storesund J.E."/>
            <person name="Kallscheuer N."/>
            <person name="Luecker S."/>
            <person name="Lage O.M."/>
            <person name="Pohl T."/>
            <person name="Merkel B.J."/>
            <person name="Hornburger P."/>
            <person name="Mueller R.-W."/>
            <person name="Bruemmer F."/>
            <person name="Labrenz M."/>
            <person name="Spormann A.M."/>
            <person name="Op Den Camp H."/>
            <person name="Overmann J."/>
            <person name="Amann R."/>
            <person name="Jetten M.S.M."/>
            <person name="Mascher T."/>
            <person name="Medema M.H."/>
            <person name="Devos D.P."/>
            <person name="Kaster A.-K."/>
            <person name="Ovreas L."/>
            <person name="Rohde M."/>
            <person name="Galperin M.Y."/>
            <person name="Jogler C."/>
        </authorList>
    </citation>
    <scope>NUCLEOTIDE SEQUENCE [LARGE SCALE GENOMIC DNA]</scope>
    <source>
        <strain evidence="13 14">KOR42</strain>
    </source>
</reference>
<keyword evidence="14" id="KW-1185">Reference proteome</keyword>
<dbReference type="GO" id="GO:0009435">
    <property type="term" value="P:NAD+ biosynthetic process"/>
    <property type="evidence" value="ECO:0007669"/>
    <property type="project" value="UniProtKB-UniRule"/>
</dbReference>
<evidence type="ECO:0000256" key="1">
    <source>
        <dbReference type="ARBA" id="ARBA00002324"/>
    </source>
</evidence>